<sequence length="232" mass="26656">MDWFRMYGEFATDPKVQMMSEADQRRFVMLLCLRCSNDDVTLHETEIAFQLRISNEEWATSKALFLSKGLIDEDCRPLAWDRRQFVSDSSAARVAAHRAKKKQACNVTVTPPDTDTEEDLKPPLSPLTENPAPTPEPKPKRKSRLPEPFNVSGDMRKWAADRAPAVHLINETEKFVNYWRGNGGTKADWIATWRNWLLKAQEDANRRMTAPHRTSNQPLDMTSTDWALEPIL</sequence>
<evidence type="ECO:0008006" key="4">
    <source>
        <dbReference type="Google" id="ProtNLM"/>
    </source>
</evidence>
<name>A0A7Y5Z4Y5_9PSED</name>
<proteinExistence type="predicted"/>
<dbReference type="Proteomes" id="UP000536720">
    <property type="component" value="Unassembled WGS sequence"/>
</dbReference>
<feature type="region of interest" description="Disordered" evidence="1">
    <location>
        <begin position="101"/>
        <end position="151"/>
    </location>
</feature>
<protein>
    <recommendedName>
        <fullName evidence="4">DnaT DNA-binding domain-containing protein</fullName>
    </recommendedName>
</protein>
<gene>
    <name evidence="2" type="ORF">HNO91_12020</name>
</gene>
<evidence type="ECO:0000313" key="3">
    <source>
        <dbReference type="Proteomes" id="UP000536720"/>
    </source>
</evidence>
<dbReference type="AlphaFoldDB" id="A0A7Y5Z4Y5"/>
<dbReference type="EMBL" id="JABFMR010000008">
    <property type="protein sequence ID" value="NUT87153.1"/>
    <property type="molecule type" value="Genomic_DNA"/>
</dbReference>
<comment type="caution">
    <text evidence="2">The sequence shown here is derived from an EMBL/GenBank/DDBJ whole genome shotgun (WGS) entry which is preliminary data.</text>
</comment>
<accession>A0A7Y5Z4Y5</accession>
<evidence type="ECO:0000256" key="1">
    <source>
        <dbReference type="SAM" id="MobiDB-lite"/>
    </source>
</evidence>
<dbReference type="RefSeq" id="WP_175362561.1">
    <property type="nucleotide sequence ID" value="NZ_JABFMR010000008.1"/>
</dbReference>
<evidence type="ECO:0000313" key="2">
    <source>
        <dbReference type="EMBL" id="NUT87153.1"/>
    </source>
</evidence>
<organism evidence="2 3">
    <name type="scientific">Pseudomonas corrugata</name>
    <dbReference type="NCBI Taxonomy" id="47879"/>
    <lineage>
        <taxon>Bacteria</taxon>
        <taxon>Pseudomonadati</taxon>
        <taxon>Pseudomonadota</taxon>
        <taxon>Gammaproteobacteria</taxon>
        <taxon>Pseudomonadales</taxon>
        <taxon>Pseudomonadaceae</taxon>
        <taxon>Pseudomonas</taxon>
    </lineage>
</organism>
<reference evidence="2 3" key="1">
    <citation type="journal article" date="2020" name="Front. Plant Sci.">
        <title>Isolation of Rhizosphere Bacteria That Improve Quality and Water Stress Tolerance in Greenhouse Ornamentals.</title>
        <authorList>
            <person name="Nordstedt N.P."/>
            <person name="Jones M.L."/>
        </authorList>
    </citation>
    <scope>NUCLEOTIDE SEQUENCE [LARGE SCALE GENOMIC DNA]</scope>
    <source>
        <strain evidence="2 3">C7D2</strain>
    </source>
</reference>